<keyword evidence="3" id="KW-1185">Reference proteome</keyword>
<feature type="compositionally biased region" description="Basic and acidic residues" evidence="1">
    <location>
        <begin position="181"/>
        <end position="195"/>
    </location>
</feature>
<feature type="compositionally biased region" description="Gly residues" evidence="1">
    <location>
        <begin position="45"/>
        <end position="58"/>
    </location>
</feature>
<dbReference type="Proteomes" id="UP001165065">
    <property type="component" value="Unassembled WGS sequence"/>
</dbReference>
<accession>A0A9W7GS00</accession>
<proteinExistence type="predicted"/>
<feature type="compositionally biased region" description="Basic and acidic residues" evidence="1">
    <location>
        <begin position="20"/>
        <end position="43"/>
    </location>
</feature>
<gene>
    <name evidence="2" type="ORF">TrCOL_g12830</name>
</gene>
<reference evidence="3" key="1">
    <citation type="journal article" date="2023" name="Commun. Biol.">
        <title>Genome analysis of Parmales, the sister group of diatoms, reveals the evolutionary specialization of diatoms from phago-mixotrophs to photoautotrophs.</title>
        <authorList>
            <person name="Ban H."/>
            <person name="Sato S."/>
            <person name="Yoshikawa S."/>
            <person name="Yamada K."/>
            <person name="Nakamura Y."/>
            <person name="Ichinomiya M."/>
            <person name="Sato N."/>
            <person name="Blanc-Mathieu R."/>
            <person name="Endo H."/>
            <person name="Kuwata A."/>
            <person name="Ogata H."/>
        </authorList>
    </citation>
    <scope>NUCLEOTIDE SEQUENCE [LARGE SCALE GENOMIC DNA]</scope>
</reference>
<feature type="region of interest" description="Disordered" evidence="1">
    <location>
        <begin position="126"/>
        <end position="217"/>
    </location>
</feature>
<feature type="region of interest" description="Disordered" evidence="1">
    <location>
        <begin position="16"/>
        <end position="58"/>
    </location>
</feature>
<feature type="compositionally biased region" description="Basic and acidic residues" evidence="1">
    <location>
        <begin position="126"/>
        <end position="136"/>
    </location>
</feature>
<evidence type="ECO:0000313" key="3">
    <source>
        <dbReference type="Proteomes" id="UP001165065"/>
    </source>
</evidence>
<dbReference type="EMBL" id="BRYA01000481">
    <property type="protein sequence ID" value="GMI49245.1"/>
    <property type="molecule type" value="Genomic_DNA"/>
</dbReference>
<dbReference type="AlphaFoldDB" id="A0A9W7GS00"/>
<evidence type="ECO:0000256" key="1">
    <source>
        <dbReference type="SAM" id="MobiDB-lite"/>
    </source>
</evidence>
<comment type="caution">
    <text evidence="2">The sequence shown here is derived from an EMBL/GenBank/DDBJ whole genome shotgun (WGS) entry which is preliminary data.</text>
</comment>
<evidence type="ECO:0000313" key="2">
    <source>
        <dbReference type="EMBL" id="GMI49245.1"/>
    </source>
</evidence>
<sequence>MKLSLAHLKSDYVGSSAPWEIEKERKEEKKRVEGEKKRKEMEGWMRGGKTVGGVGGQGVMGNAKSEFFKSRKAHPGGQISSNKMEATFKFLKKKEARGEVLTPNELSIIEKFVGVDPADLATLDEKAKLEKKERDKKQKKQGAAGGGGANKDCREIQLVKTRKKGKAVEVKKKGKGGGKWKQKEVVKNKKQEPKAKFGKARSQSVEDMLNGALGSRR</sequence>
<protein>
    <submittedName>
        <fullName evidence="2">Uncharacterized protein</fullName>
    </submittedName>
</protein>
<name>A0A9W7GS00_9STRA</name>
<organism evidence="2 3">
    <name type="scientific">Triparma columacea</name>
    <dbReference type="NCBI Taxonomy" id="722753"/>
    <lineage>
        <taxon>Eukaryota</taxon>
        <taxon>Sar</taxon>
        <taxon>Stramenopiles</taxon>
        <taxon>Ochrophyta</taxon>
        <taxon>Bolidophyceae</taxon>
        <taxon>Parmales</taxon>
        <taxon>Triparmaceae</taxon>
        <taxon>Triparma</taxon>
    </lineage>
</organism>
<dbReference type="OrthoDB" id="205787at2759"/>